<reference evidence="5" key="2">
    <citation type="submission" date="2020-09" db="EMBL/GenBank/DDBJ databases">
        <authorList>
            <person name="Sun Q."/>
            <person name="Ohkuma M."/>
        </authorList>
    </citation>
    <scope>NUCLEOTIDE SEQUENCE</scope>
    <source>
        <strain evidence="5">JCM 3302</strain>
    </source>
</reference>
<dbReference type="InterPro" id="IPR013785">
    <property type="entry name" value="Aldolase_TIM"/>
</dbReference>
<keyword evidence="6" id="KW-1185">Reference proteome</keyword>
<dbReference type="InterPro" id="IPR035990">
    <property type="entry name" value="TIM_sf"/>
</dbReference>
<keyword evidence="4" id="KW-0472">Membrane</keyword>
<dbReference type="PANTHER" id="PTHR21139">
    <property type="entry name" value="TRIOSEPHOSPHATE ISOMERASE"/>
    <property type="match status" value="1"/>
</dbReference>
<dbReference type="GO" id="GO:0019563">
    <property type="term" value="P:glycerol catabolic process"/>
    <property type="evidence" value="ECO:0007669"/>
    <property type="project" value="TreeGrafter"/>
</dbReference>
<proteinExistence type="inferred from homology"/>
<dbReference type="Pfam" id="PF00121">
    <property type="entry name" value="TIM"/>
    <property type="match status" value="1"/>
</dbReference>
<keyword evidence="4" id="KW-1133">Transmembrane helix</keyword>
<comment type="caution">
    <text evidence="5">The sequence shown here is derived from an EMBL/GenBank/DDBJ whole genome shotgun (WGS) entry which is preliminary data.</text>
</comment>
<comment type="subcellular location">
    <subcellularLocation>
        <location evidence="2">Cytoplasm</location>
    </subcellularLocation>
</comment>
<comment type="subunit">
    <text evidence="2">Homodimer.</text>
</comment>
<feature type="transmembrane region" description="Helical" evidence="4">
    <location>
        <begin position="208"/>
        <end position="228"/>
    </location>
</feature>
<dbReference type="Proteomes" id="UP000641386">
    <property type="component" value="Unassembled WGS sequence"/>
</dbReference>
<dbReference type="InterPro" id="IPR000652">
    <property type="entry name" value="Triosephosphate_isomerase"/>
</dbReference>
<accession>A0A919E3W3</accession>
<feature type="region of interest" description="Disordered" evidence="3">
    <location>
        <begin position="1"/>
        <end position="49"/>
    </location>
</feature>
<evidence type="ECO:0000313" key="5">
    <source>
        <dbReference type="EMBL" id="GHF11155.1"/>
    </source>
</evidence>
<dbReference type="Gene3D" id="3.20.20.70">
    <property type="entry name" value="Aldolase class I"/>
    <property type="match status" value="1"/>
</dbReference>
<evidence type="ECO:0000256" key="1">
    <source>
        <dbReference type="ARBA" id="ARBA00023235"/>
    </source>
</evidence>
<keyword evidence="4" id="KW-0812">Transmembrane</keyword>
<name>A0A919E3W3_9ACTN</name>
<sequence length="238" mass="25603">MTTRTPRTPRQPPGDQPRTTGRPARGEPEDVLRPPPDPQLGPQDRHLAKHHPAVTSGEARLFVLPAFPAIVPAAGILTPYGIAIGAQDIAAEDTGPYTGEVGGPVLKESGCRYAEVGHAERRRLYGEGDTVVAAKTAAALRNVPHPGPVRRRTRPGRPPRGRRAHPGRGRAPAARPGRSRRPGLRTPVGHPAATGRRRPHREARGGEVPTWVGPAVIGIVVLLVWAIYERHRRSKSGK</sequence>
<dbReference type="GO" id="GO:0005829">
    <property type="term" value="C:cytosol"/>
    <property type="evidence" value="ECO:0007669"/>
    <property type="project" value="TreeGrafter"/>
</dbReference>
<comment type="catalytic activity">
    <reaction evidence="2">
        <text>D-glyceraldehyde 3-phosphate = dihydroxyacetone phosphate</text>
        <dbReference type="Rhea" id="RHEA:18585"/>
        <dbReference type="ChEBI" id="CHEBI:57642"/>
        <dbReference type="ChEBI" id="CHEBI:59776"/>
        <dbReference type="EC" id="5.3.1.1"/>
    </reaction>
</comment>
<feature type="compositionally biased region" description="Basic residues" evidence="3">
    <location>
        <begin position="148"/>
        <end position="168"/>
    </location>
</feature>
<feature type="region of interest" description="Disordered" evidence="3">
    <location>
        <begin position="142"/>
        <end position="208"/>
    </location>
</feature>
<evidence type="ECO:0000256" key="2">
    <source>
        <dbReference type="RuleBase" id="RU363013"/>
    </source>
</evidence>
<dbReference type="PANTHER" id="PTHR21139:SF2">
    <property type="entry name" value="TRIOSEPHOSPHATE ISOMERASE"/>
    <property type="match status" value="1"/>
</dbReference>
<organism evidence="5 6">
    <name type="scientific">Streptomyces spiralis</name>
    <dbReference type="NCBI Taxonomy" id="66376"/>
    <lineage>
        <taxon>Bacteria</taxon>
        <taxon>Bacillati</taxon>
        <taxon>Actinomycetota</taxon>
        <taxon>Actinomycetes</taxon>
        <taxon>Kitasatosporales</taxon>
        <taxon>Streptomycetaceae</taxon>
        <taxon>Streptomyces</taxon>
    </lineage>
</organism>
<evidence type="ECO:0000256" key="4">
    <source>
        <dbReference type="SAM" id="Phobius"/>
    </source>
</evidence>
<comment type="pathway">
    <text evidence="2">Carbohydrate degradation; glycolysis; D-glyceraldehyde 3-phosphate from glycerone phosphate: step 1/1.</text>
</comment>
<gene>
    <name evidence="5" type="ORF">GCM10014715_78540</name>
</gene>
<dbReference type="SUPFAM" id="SSF51351">
    <property type="entry name" value="Triosephosphate isomerase (TIM)"/>
    <property type="match status" value="1"/>
</dbReference>
<dbReference type="GO" id="GO:0046166">
    <property type="term" value="P:glyceraldehyde-3-phosphate biosynthetic process"/>
    <property type="evidence" value="ECO:0007669"/>
    <property type="project" value="TreeGrafter"/>
</dbReference>
<evidence type="ECO:0000313" key="6">
    <source>
        <dbReference type="Proteomes" id="UP000641386"/>
    </source>
</evidence>
<dbReference type="EC" id="5.3.1.1" evidence="2"/>
<reference evidence="5" key="1">
    <citation type="journal article" date="2014" name="Int. J. Syst. Evol. Microbiol.">
        <title>Complete genome sequence of Corynebacterium casei LMG S-19264T (=DSM 44701T), isolated from a smear-ripened cheese.</title>
        <authorList>
            <consortium name="US DOE Joint Genome Institute (JGI-PGF)"/>
            <person name="Walter F."/>
            <person name="Albersmeier A."/>
            <person name="Kalinowski J."/>
            <person name="Ruckert C."/>
        </authorList>
    </citation>
    <scope>NUCLEOTIDE SEQUENCE</scope>
    <source>
        <strain evidence="5">JCM 3302</strain>
    </source>
</reference>
<protein>
    <recommendedName>
        <fullName evidence="2">Triosephosphate isomerase</fullName>
        <ecNumber evidence="2">5.3.1.1</ecNumber>
    </recommendedName>
</protein>
<dbReference type="GO" id="GO:0004807">
    <property type="term" value="F:triose-phosphate isomerase activity"/>
    <property type="evidence" value="ECO:0007669"/>
    <property type="project" value="UniProtKB-EC"/>
</dbReference>
<comment type="similarity">
    <text evidence="2">Belongs to the triosephosphate isomerase family.</text>
</comment>
<dbReference type="AlphaFoldDB" id="A0A919E3W3"/>
<dbReference type="PROSITE" id="PS51440">
    <property type="entry name" value="TIM_2"/>
    <property type="match status" value="1"/>
</dbReference>
<comment type="pathway">
    <text evidence="2">Carbohydrate biosynthesis; gluconeogenesis.</text>
</comment>
<dbReference type="GO" id="GO:0006094">
    <property type="term" value="P:gluconeogenesis"/>
    <property type="evidence" value="ECO:0007669"/>
    <property type="project" value="UniProtKB-KW"/>
</dbReference>
<dbReference type="GO" id="GO:0006096">
    <property type="term" value="P:glycolytic process"/>
    <property type="evidence" value="ECO:0007669"/>
    <property type="project" value="UniProtKB-KW"/>
</dbReference>
<keyword evidence="2" id="KW-0312">Gluconeogenesis</keyword>
<evidence type="ECO:0000256" key="3">
    <source>
        <dbReference type="SAM" id="MobiDB-lite"/>
    </source>
</evidence>
<dbReference type="EMBL" id="BNBC01000059">
    <property type="protein sequence ID" value="GHF11155.1"/>
    <property type="molecule type" value="Genomic_DNA"/>
</dbReference>
<keyword evidence="2" id="KW-0963">Cytoplasm</keyword>
<keyword evidence="2" id="KW-0324">Glycolysis</keyword>
<keyword evidence="1 2" id="KW-0413">Isomerase</keyword>